<organism evidence="6 7">
    <name type="scientific">Lactococcus lactis</name>
    <dbReference type="NCBI Taxonomy" id="1358"/>
    <lineage>
        <taxon>Bacteria</taxon>
        <taxon>Bacillati</taxon>
        <taxon>Bacillota</taxon>
        <taxon>Bacilli</taxon>
        <taxon>Lactobacillales</taxon>
        <taxon>Streptococcaceae</taxon>
        <taxon>Lactococcus</taxon>
    </lineage>
</organism>
<dbReference type="SUPFAM" id="SSF51445">
    <property type="entry name" value="(Trans)glycosidases"/>
    <property type="match status" value="1"/>
</dbReference>
<evidence type="ECO:0000313" key="6">
    <source>
        <dbReference type="EMBL" id="MDG4976570.1"/>
    </source>
</evidence>
<evidence type="ECO:0000256" key="3">
    <source>
        <dbReference type="RuleBase" id="RU000489"/>
    </source>
</evidence>
<evidence type="ECO:0000256" key="4">
    <source>
        <dbReference type="RuleBase" id="RU004453"/>
    </source>
</evidence>
<dbReference type="PROSITE" id="PS01095">
    <property type="entry name" value="GH18_1"/>
    <property type="match status" value="1"/>
</dbReference>
<evidence type="ECO:0000313" key="7">
    <source>
        <dbReference type="Proteomes" id="UP001152598"/>
    </source>
</evidence>
<dbReference type="GO" id="GO:0005975">
    <property type="term" value="P:carbohydrate metabolic process"/>
    <property type="evidence" value="ECO:0007669"/>
    <property type="project" value="InterPro"/>
</dbReference>
<keyword evidence="1 3" id="KW-0378">Hydrolase</keyword>
<dbReference type="InterPro" id="IPR001579">
    <property type="entry name" value="Glyco_hydro_18_chit_AS"/>
</dbReference>
<dbReference type="Pfam" id="PF00704">
    <property type="entry name" value="Glyco_hydro_18"/>
    <property type="match status" value="1"/>
</dbReference>
<comment type="caution">
    <text evidence="6">The sequence shown here is derived from an EMBL/GenBank/DDBJ whole genome shotgun (WGS) entry which is preliminary data.</text>
</comment>
<dbReference type="Gene3D" id="3.20.20.80">
    <property type="entry name" value="Glycosidases"/>
    <property type="match status" value="1"/>
</dbReference>
<evidence type="ECO:0000256" key="2">
    <source>
        <dbReference type="ARBA" id="ARBA00023295"/>
    </source>
</evidence>
<dbReference type="InterPro" id="IPR001223">
    <property type="entry name" value="Glyco_hydro18_cat"/>
</dbReference>
<reference evidence="6" key="1">
    <citation type="submission" date="2022-10" db="EMBL/GenBank/DDBJ databases">
        <authorList>
            <person name="Turner M.S."/>
            <person name="Huang W."/>
        </authorList>
    </citation>
    <scope>NUCLEOTIDE SEQUENCE</scope>
    <source>
        <strain evidence="6">54</strain>
    </source>
</reference>
<dbReference type="NCBIfam" id="NF045482">
    <property type="entry name" value="Endoglyc_H"/>
    <property type="match status" value="1"/>
</dbReference>
<reference evidence="6" key="2">
    <citation type="journal article" date="2023" name="Food Microbiol.">
        <title>Evaluation of the fermentation potential of lactic acid bacteria isolated from herbs, fruits and vegetables as starter cultures in nut-based milk alternatives.</title>
        <authorList>
            <person name="Huang W."/>
            <person name="Dong A."/>
            <person name="Pham H.T."/>
            <person name="Zhou C."/>
            <person name="Huo Z."/>
            <person name="Watjen A.P."/>
            <person name="Prakash S."/>
            <person name="Bang-Berthelsen C.H."/>
            <person name="Turner M.S."/>
        </authorList>
    </citation>
    <scope>NUCLEOTIDE SEQUENCE</scope>
    <source>
        <strain evidence="6">54</strain>
    </source>
</reference>
<keyword evidence="2 3" id="KW-0326">Glycosidase</keyword>
<proteinExistence type="inferred from homology"/>
<feature type="domain" description="GH18" evidence="5">
    <location>
        <begin position="47"/>
        <end position="303"/>
    </location>
</feature>
<gene>
    <name evidence="6" type="ORF">OGZ50_07480</name>
</gene>
<dbReference type="EMBL" id="JAOWLV010000004">
    <property type="protein sequence ID" value="MDG4976570.1"/>
    <property type="molecule type" value="Genomic_DNA"/>
</dbReference>
<dbReference type="InterPro" id="IPR017853">
    <property type="entry name" value="GH"/>
</dbReference>
<sequence>MKKKLSINSLSNKNILIVCSLIVFVFSVGVFVTPFATKVHASTNITPKTVMYVEVNDNDFNNVGKYTLEGTTRPAFDMGMIFAANINYDTTSKKPYLFLNDRVAQTLNDYKTQILPVQAKGTKVLLTILGNHQGAGFANFTSYEEADEFAQQLEQVVNKYNLDGIDFDDEYAEYGKNGTPQPNSSSFIWLLQALRSRLGSDKIIILYNIGPSATHSENNPLTSQLVNYAWNPYYGSWQPPYFVGMDSSRLGAAALEVGVGKSTAVELAKRTKAENYGVYVMYNLSNTNSSSYISAVTQQLYGRKTIYNSTTP</sequence>
<dbReference type="PROSITE" id="PS51910">
    <property type="entry name" value="GH18_2"/>
    <property type="match status" value="1"/>
</dbReference>
<dbReference type="Proteomes" id="UP001152598">
    <property type="component" value="Unassembled WGS sequence"/>
</dbReference>
<dbReference type="RefSeq" id="WP_278228348.1">
    <property type="nucleotide sequence ID" value="NZ_JAOWLV010000004.1"/>
</dbReference>
<protein>
    <submittedName>
        <fullName evidence="6">Endo-beta-N-acetylglucosaminidase family protein</fullName>
    </submittedName>
</protein>
<dbReference type="AlphaFoldDB" id="A0AAP3Z1C4"/>
<accession>A0AAP3Z1C4</accession>
<comment type="similarity">
    <text evidence="4">Belongs to the glycosyl hydrolase 18 family.</text>
</comment>
<evidence type="ECO:0000256" key="1">
    <source>
        <dbReference type="ARBA" id="ARBA00022801"/>
    </source>
</evidence>
<dbReference type="GO" id="GO:0004553">
    <property type="term" value="F:hydrolase activity, hydrolyzing O-glycosyl compounds"/>
    <property type="evidence" value="ECO:0007669"/>
    <property type="project" value="InterPro"/>
</dbReference>
<name>A0AAP3Z1C4_9LACT</name>
<evidence type="ECO:0000259" key="5">
    <source>
        <dbReference type="PROSITE" id="PS51910"/>
    </source>
</evidence>
<dbReference type="CDD" id="cd06542">
    <property type="entry name" value="GH18_EndoS-like"/>
    <property type="match status" value="1"/>
</dbReference>
<dbReference type="InterPro" id="IPR054861">
    <property type="entry name" value="Endoglyc_H"/>
</dbReference>